<keyword evidence="4" id="KW-1185">Reference proteome</keyword>
<proteinExistence type="predicted"/>
<protein>
    <submittedName>
        <fullName evidence="2">Uncharacterized protein</fullName>
    </submittedName>
</protein>
<feature type="compositionally biased region" description="Polar residues" evidence="1">
    <location>
        <begin position="47"/>
        <end position="58"/>
    </location>
</feature>
<evidence type="ECO:0000313" key="2">
    <source>
        <dbReference type="EMBL" id="CAI3980298.1"/>
    </source>
</evidence>
<dbReference type="EMBL" id="CAMXCT030000550">
    <property type="protein sequence ID" value="CAL4767610.1"/>
    <property type="molecule type" value="Genomic_DNA"/>
</dbReference>
<feature type="non-terminal residue" evidence="2">
    <location>
        <position position="1"/>
    </location>
</feature>
<gene>
    <name evidence="2" type="ORF">C1SCF055_LOCUS8181</name>
</gene>
<feature type="compositionally biased region" description="Basic and acidic residues" evidence="1">
    <location>
        <begin position="64"/>
        <end position="76"/>
    </location>
</feature>
<comment type="caution">
    <text evidence="2">The sequence shown here is derived from an EMBL/GenBank/DDBJ whole genome shotgun (WGS) entry which is preliminary data.</text>
</comment>
<feature type="region of interest" description="Disordered" evidence="1">
    <location>
        <begin position="37"/>
        <end position="104"/>
    </location>
</feature>
<organism evidence="2">
    <name type="scientific">Cladocopium goreaui</name>
    <dbReference type="NCBI Taxonomy" id="2562237"/>
    <lineage>
        <taxon>Eukaryota</taxon>
        <taxon>Sar</taxon>
        <taxon>Alveolata</taxon>
        <taxon>Dinophyceae</taxon>
        <taxon>Suessiales</taxon>
        <taxon>Symbiodiniaceae</taxon>
        <taxon>Cladocopium</taxon>
    </lineage>
</organism>
<evidence type="ECO:0000256" key="1">
    <source>
        <dbReference type="SAM" id="MobiDB-lite"/>
    </source>
</evidence>
<feature type="compositionally biased region" description="Basic and acidic residues" evidence="1">
    <location>
        <begin position="84"/>
        <end position="95"/>
    </location>
</feature>
<dbReference type="EMBL" id="CAMXCT010000550">
    <property type="protein sequence ID" value="CAI3980298.1"/>
    <property type="molecule type" value="Genomic_DNA"/>
</dbReference>
<reference evidence="2" key="1">
    <citation type="submission" date="2022-10" db="EMBL/GenBank/DDBJ databases">
        <authorList>
            <person name="Chen Y."/>
            <person name="Dougan E. K."/>
            <person name="Chan C."/>
            <person name="Rhodes N."/>
            <person name="Thang M."/>
        </authorList>
    </citation>
    <scope>NUCLEOTIDE SEQUENCE</scope>
</reference>
<reference evidence="3" key="2">
    <citation type="submission" date="2024-04" db="EMBL/GenBank/DDBJ databases">
        <authorList>
            <person name="Chen Y."/>
            <person name="Shah S."/>
            <person name="Dougan E. K."/>
            <person name="Thang M."/>
            <person name="Chan C."/>
        </authorList>
    </citation>
    <scope>NUCLEOTIDE SEQUENCE [LARGE SCALE GENOMIC DNA]</scope>
</reference>
<dbReference type="AlphaFoldDB" id="A0A9P1FLA8"/>
<dbReference type="EMBL" id="CAMXCT020000550">
    <property type="protein sequence ID" value="CAL1133673.1"/>
    <property type="molecule type" value="Genomic_DNA"/>
</dbReference>
<evidence type="ECO:0000313" key="4">
    <source>
        <dbReference type="Proteomes" id="UP001152797"/>
    </source>
</evidence>
<name>A0A9P1FLA8_9DINO</name>
<accession>A0A9P1FLA8</accession>
<evidence type="ECO:0000313" key="3">
    <source>
        <dbReference type="EMBL" id="CAL1133673.1"/>
    </source>
</evidence>
<dbReference type="Proteomes" id="UP001152797">
    <property type="component" value="Unassembled WGS sequence"/>
</dbReference>
<dbReference type="OrthoDB" id="434760at2759"/>
<sequence length="187" mass="20467">CPFVVDLPLIHGEFRYLGLLRVHVIDVEIHSFNTFHPQEIPPARQQDPYSLSYPTSPERQAMTDSDKDGIGSEDAAKPSPASPDQRRDWTFEGDHIPPASPTDGAVSKYSFKQVGCSSLKLVSHCGRSTEAECGGTYEIHSGVGYTCFWDTMIWPPACIAYHKKPATPICLKGTCGPGSAAAPDRCW</sequence>